<keyword evidence="3" id="KW-0808">Transferase</keyword>
<keyword evidence="10" id="KW-0325">Glycoprotein</keyword>
<dbReference type="Pfam" id="PF13839">
    <property type="entry name" value="PC-Esterase"/>
    <property type="match status" value="1"/>
</dbReference>
<keyword evidence="9" id="KW-1015">Disulfide bond</keyword>
<evidence type="ECO:0000256" key="3">
    <source>
        <dbReference type="ARBA" id="ARBA00022679"/>
    </source>
</evidence>
<keyword evidence="16" id="KW-1185">Reference proteome</keyword>
<feature type="domain" description="Trichome birefringence-like C-terminal" evidence="13">
    <location>
        <begin position="230"/>
        <end position="500"/>
    </location>
</feature>
<evidence type="ECO:0000256" key="8">
    <source>
        <dbReference type="ARBA" id="ARBA00023136"/>
    </source>
</evidence>
<dbReference type="InterPro" id="IPR026057">
    <property type="entry name" value="TBL_C"/>
</dbReference>
<accession>A0A8J5S7G9</accession>
<reference evidence="15" key="1">
    <citation type="journal article" date="2021" name="bioRxiv">
        <title>Whole Genome Assembly and Annotation of Northern Wild Rice, Zizania palustris L., Supports a Whole Genome Duplication in the Zizania Genus.</title>
        <authorList>
            <person name="Haas M."/>
            <person name="Kono T."/>
            <person name="Macchietto M."/>
            <person name="Millas R."/>
            <person name="McGilp L."/>
            <person name="Shao M."/>
            <person name="Duquette J."/>
            <person name="Hirsch C.N."/>
            <person name="Kimball J."/>
        </authorList>
    </citation>
    <scope>NUCLEOTIDE SEQUENCE</scope>
    <source>
        <tissue evidence="15">Fresh leaf tissue</tissue>
    </source>
</reference>
<evidence type="ECO:0008006" key="17">
    <source>
        <dbReference type="Google" id="ProtNLM"/>
    </source>
</evidence>
<evidence type="ECO:0000256" key="11">
    <source>
        <dbReference type="SAM" id="MobiDB-lite"/>
    </source>
</evidence>
<gene>
    <name evidence="15" type="ORF">GUJ93_ZPchr0001g29578</name>
</gene>
<feature type="compositionally biased region" description="Acidic residues" evidence="11">
    <location>
        <begin position="139"/>
        <end position="148"/>
    </location>
</feature>
<feature type="compositionally biased region" description="Low complexity" evidence="11">
    <location>
        <begin position="115"/>
        <end position="127"/>
    </location>
</feature>
<evidence type="ECO:0000313" key="16">
    <source>
        <dbReference type="Proteomes" id="UP000729402"/>
    </source>
</evidence>
<sequence>MPCSGEPQPADPPNRRVREEITVSLTMECSVVVKPSLAVAAPSSRQRWALATSLSALLCLSLILSVGLFLGSASRPLRPHFTVPRPQAEAPWERYAKLAQAAAFGSADSASSTVSTARDRSAAAVAPAPAPGPGAGGLDVDEEEEEDHDGVSPAPAPAPAEEEEGERSCDLFEGRWVRDEPAGHPLYEAAECPLLSDQVTCRRNGRPDSGYEQWRWQPNGCGGARLGGSGREALEQCRNRRMVFVGDSLNRNMWESLACILYAAVPDRSRTRVDDVASDHRIFRAMEYNCSVEFLWSPFLVKLESKQDGSRALELDQLPAALQQLRGADVLVFNTGHWWTHTGKLRAWDHLERDGKLVEMEGEEAFDAALRTWARWVDHNVDAAKTRVFFRSVSPEHKSENWCYNQTTPITNGKMVPWFPKSLVSIVERNIRSVRAAPVTYLNITRLSELRIDAHPSVYTVSREGKPLSAEQRQQPLVYADCSHWCLPGLPDTWNLLLLASLATSPATVHLLG</sequence>
<dbReference type="EMBL" id="JAAALK010000288">
    <property type="protein sequence ID" value="KAG8051351.1"/>
    <property type="molecule type" value="Genomic_DNA"/>
</dbReference>
<feature type="region of interest" description="Disordered" evidence="11">
    <location>
        <begin position="115"/>
        <end position="169"/>
    </location>
</feature>
<evidence type="ECO:0000256" key="12">
    <source>
        <dbReference type="SAM" id="Phobius"/>
    </source>
</evidence>
<dbReference type="AlphaFoldDB" id="A0A8J5S7G9"/>
<evidence type="ECO:0000259" key="14">
    <source>
        <dbReference type="Pfam" id="PF14416"/>
    </source>
</evidence>
<evidence type="ECO:0000256" key="6">
    <source>
        <dbReference type="ARBA" id="ARBA00022989"/>
    </source>
</evidence>
<dbReference type="OrthoDB" id="737117at2759"/>
<evidence type="ECO:0000256" key="10">
    <source>
        <dbReference type="ARBA" id="ARBA00023180"/>
    </source>
</evidence>
<feature type="transmembrane region" description="Helical" evidence="12">
    <location>
        <begin position="48"/>
        <end position="70"/>
    </location>
</feature>
<dbReference type="Proteomes" id="UP000729402">
    <property type="component" value="Unassembled WGS sequence"/>
</dbReference>
<evidence type="ECO:0000256" key="5">
    <source>
        <dbReference type="ARBA" id="ARBA00022968"/>
    </source>
</evidence>
<dbReference type="GO" id="GO:1990538">
    <property type="term" value="F:xylan O-acetyltransferase activity"/>
    <property type="evidence" value="ECO:0007669"/>
    <property type="project" value="UniProtKB-ARBA"/>
</dbReference>
<proteinExistence type="inferred from homology"/>
<evidence type="ECO:0000256" key="1">
    <source>
        <dbReference type="ARBA" id="ARBA00004323"/>
    </source>
</evidence>
<comment type="similarity">
    <text evidence="2">Belongs to the PC-esterase family. TBL subfamily.</text>
</comment>
<dbReference type="InterPro" id="IPR029962">
    <property type="entry name" value="TBL"/>
</dbReference>
<keyword evidence="4 12" id="KW-0812">Transmembrane</keyword>
<dbReference type="InterPro" id="IPR025846">
    <property type="entry name" value="TBL_N"/>
</dbReference>
<evidence type="ECO:0000313" key="15">
    <source>
        <dbReference type="EMBL" id="KAG8051351.1"/>
    </source>
</evidence>
<protein>
    <recommendedName>
        <fullName evidence="17">Trichome birefringence-like N-terminal domain-containing protein</fullName>
    </recommendedName>
</protein>
<comment type="caution">
    <text evidence="15">The sequence shown here is derived from an EMBL/GenBank/DDBJ whole genome shotgun (WGS) entry which is preliminary data.</text>
</comment>
<dbReference type="PANTHER" id="PTHR32285">
    <property type="entry name" value="PROTEIN TRICHOME BIREFRINGENCE-LIKE 9-RELATED"/>
    <property type="match status" value="1"/>
</dbReference>
<dbReference type="PANTHER" id="PTHR32285:SF38">
    <property type="entry name" value="OS01G0614300 PROTEIN"/>
    <property type="match status" value="1"/>
</dbReference>
<evidence type="ECO:0000256" key="9">
    <source>
        <dbReference type="ARBA" id="ARBA00023157"/>
    </source>
</evidence>
<keyword evidence="6 12" id="KW-1133">Transmembrane helix</keyword>
<name>A0A8J5S7G9_ZIZPA</name>
<reference evidence="15" key="2">
    <citation type="submission" date="2021-02" db="EMBL/GenBank/DDBJ databases">
        <authorList>
            <person name="Kimball J.A."/>
            <person name="Haas M.W."/>
            <person name="Macchietto M."/>
            <person name="Kono T."/>
            <person name="Duquette J."/>
            <person name="Shao M."/>
        </authorList>
    </citation>
    <scope>NUCLEOTIDE SEQUENCE</scope>
    <source>
        <tissue evidence="15">Fresh leaf tissue</tissue>
    </source>
</reference>
<keyword evidence="7" id="KW-0333">Golgi apparatus</keyword>
<evidence type="ECO:0000259" key="13">
    <source>
        <dbReference type="Pfam" id="PF13839"/>
    </source>
</evidence>
<evidence type="ECO:0000256" key="2">
    <source>
        <dbReference type="ARBA" id="ARBA00007727"/>
    </source>
</evidence>
<keyword evidence="8 12" id="KW-0472">Membrane</keyword>
<evidence type="ECO:0000256" key="7">
    <source>
        <dbReference type="ARBA" id="ARBA00023034"/>
    </source>
</evidence>
<dbReference type="GO" id="GO:0000139">
    <property type="term" value="C:Golgi membrane"/>
    <property type="evidence" value="ECO:0007669"/>
    <property type="project" value="UniProtKB-SubCell"/>
</dbReference>
<evidence type="ECO:0000256" key="4">
    <source>
        <dbReference type="ARBA" id="ARBA00022692"/>
    </source>
</evidence>
<feature type="domain" description="Trichome birefringence-like N-terminal" evidence="14">
    <location>
        <begin position="168"/>
        <end position="221"/>
    </location>
</feature>
<keyword evidence="5" id="KW-0735">Signal-anchor</keyword>
<comment type="subcellular location">
    <subcellularLocation>
        <location evidence="1">Golgi apparatus membrane</location>
        <topology evidence="1">Single-pass type II membrane protein</topology>
    </subcellularLocation>
</comment>
<dbReference type="Pfam" id="PF14416">
    <property type="entry name" value="PMR5N"/>
    <property type="match status" value="1"/>
</dbReference>
<organism evidence="15 16">
    <name type="scientific">Zizania palustris</name>
    <name type="common">Northern wild rice</name>
    <dbReference type="NCBI Taxonomy" id="103762"/>
    <lineage>
        <taxon>Eukaryota</taxon>
        <taxon>Viridiplantae</taxon>
        <taxon>Streptophyta</taxon>
        <taxon>Embryophyta</taxon>
        <taxon>Tracheophyta</taxon>
        <taxon>Spermatophyta</taxon>
        <taxon>Magnoliopsida</taxon>
        <taxon>Liliopsida</taxon>
        <taxon>Poales</taxon>
        <taxon>Poaceae</taxon>
        <taxon>BOP clade</taxon>
        <taxon>Oryzoideae</taxon>
        <taxon>Oryzeae</taxon>
        <taxon>Zizaniinae</taxon>
        <taxon>Zizania</taxon>
    </lineage>
</organism>